<name>A0A482W165_ASBVE</name>
<dbReference type="AlphaFoldDB" id="A0A482W165"/>
<evidence type="ECO:0000313" key="3">
    <source>
        <dbReference type="Proteomes" id="UP000292052"/>
    </source>
</evidence>
<sequence>MKILVFVVLVILAASEAGHLGVGLVGPAAHGVVLQGPSSKTSLVGPDGSHISGFAAGGTVVAPAQHGGVVTAAVAPGYVAAAPAVVGVHAGVVGAPLLGAGSGLEGQYVPDYTEHLYDDGSYKGDHYDGHY</sequence>
<keyword evidence="1" id="KW-0732">Signal</keyword>
<keyword evidence="3" id="KW-1185">Reference proteome</keyword>
<dbReference type="EMBL" id="QDEB01043821">
    <property type="protein sequence ID" value="RZC38367.1"/>
    <property type="molecule type" value="Genomic_DNA"/>
</dbReference>
<feature type="signal peptide" evidence="1">
    <location>
        <begin position="1"/>
        <end position="17"/>
    </location>
</feature>
<organism evidence="2 3">
    <name type="scientific">Asbolus verrucosus</name>
    <name type="common">Desert ironclad beetle</name>
    <dbReference type="NCBI Taxonomy" id="1661398"/>
    <lineage>
        <taxon>Eukaryota</taxon>
        <taxon>Metazoa</taxon>
        <taxon>Ecdysozoa</taxon>
        <taxon>Arthropoda</taxon>
        <taxon>Hexapoda</taxon>
        <taxon>Insecta</taxon>
        <taxon>Pterygota</taxon>
        <taxon>Neoptera</taxon>
        <taxon>Endopterygota</taxon>
        <taxon>Coleoptera</taxon>
        <taxon>Polyphaga</taxon>
        <taxon>Cucujiformia</taxon>
        <taxon>Tenebrionidae</taxon>
        <taxon>Pimeliinae</taxon>
        <taxon>Asbolus</taxon>
    </lineage>
</organism>
<reference evidence="2 3" key="1">
    <citation type="submission" date="2017-03" db="EMBL/GenBank/DDBJ databases">
        <title>Genome of the blue death feigning beetle - Asbolus verrucosus.</title>
        <authorList>
            <person name="Rider S.D."/>
        </authorList>
    </citation>
    <scope>NUCLEOTIDE SEQUENCE [LARGE SCALE GENOMIC DNA]</scope>
    <source>
        <strain evidence="2">Butters</strain>
        <tissue evidence="2">Head and leg muscle</tissue>
    </source>
</reference>
<feature type="chain" id="PRO_5019714405" evidence="1">
    <location>
        <begin position="18"/>
        <end position="131"/>
    </location>
</feature>
<accession>A0A482W165</accession>
<protein>
    <submittedName>
        <fullName evidence="2">Uncharacterized protein</fullName>
    </submittedName>
</protein>
<dbReference type="OrthoDB" id="6748340at2759"/>
<evidence type="ECO:0000313" key="2">
    <source>
        <dbReference type="EMBL" id="RZC38367.1"/>
    </source>
</evidence>
<proteinExistence type="predicted"/>
<gene>
    <name evidence="2" type="ORF">BDFB_003785</name>
</gene>
<dbReference type="Proteomes" id="UP000292052">
    <property type="component" value="Unassembled WGS sequence"/>
</dbReference>
<comment type="caution">
    <text evidence="2">The sequence shown here is derived from an EMBL/GenBank/DDBJ whole genome shotgun (WGS) entry which is preliminary data.</text>
</comment>
<evidence type="ECO:0000256" key="1">
    <source>
        <dbReference type="SAM" id="SignalP"/>
    </source>
</evidence>